<dbReference type="PANTHER" id="PTHR33939">
    <property type="entry name" value="PROTEIN CBG22215"/>
    <property type="match status" value="1"/>
</dbReference>
<name>A0A653BY84_CALMS</name>
<evidence type="ECO:0000313" key="1">
    <source>
        <dbReference type="EMBL" id="VEN40539.1"/>
    </source>
</evidence>
<dbReference type="AlphaFoldDB" id="A0A653BY84"/>
<reference evidence="1 2" key="1">
    <citation type="submission" date="2019-01" db="EMBL/GenBank/DDBJ databases">
        <authorList>
            <person name="Sayadi A."/>
        </authorList>
    </citation>
    <scope>NUCLEOTIDE SEQUENCE [LARGE SCALE GENOMIC DNA]</scope>
</reference>
<feature type="non-terminal residue" evidence="1">
    <location>
        <position position="1"/>
    </location>
</feature>
<dbReference type="EMBL" id="CAACVG010006549">
    <property type="protein sequence ID" value="VEN40539.1"/>
    <property type="molecule type" value="Genomic_DNA"/>
</dbReference>
<organism evidence="1 2">
    <name type="scientific">Callosobruchus maculatus</name>
    <name type="common">Southern cowpea weevil</name>
    <name type="synonym">Pulse bruchid</name>
    <dbReference type="NCBI Taxonomy" id="64391"/>
    <lineage>
        <taxon>Eukaryota</taxon>
        <taxon>Metazoa</taxon>
        <taxon>Ecdysozoa</taxon>
        <taxon>Arthropoda</taxon>
        <taxon>Hexapoda</taxon>
        <taxon>Insecta</taxon>
        <taxon>Pterygota</taxon>
        <taxon>Neoptera</taxon>
        <taxon>Endopterygota</taxon>
        <taxon>Coleoptera</taxon>
        <taxon>Polyphaga</taxon>
        <taxon>Cucujiformia</taxon>
        <taxon>Chrysomeloidea</taxon>
        <taxon>Chrysomelidae</taxon>
        <taxon>Bruchinae</taxon>
        <taxon>Bruchini</taxon>
        <taxon>Callosobruchus</taxon>
    </lineage>
</organism>
<dbReference type="Gene3D" id="3.30.420.10">
    <property type="entry name" value="Ribonuclease H-like superfamily/Ribonuclease H"/>
    <property type="match status" value="1"/>
</dbReference>
<dbReference type="PANTHER" id="PTHR33939:SF1">
    <property type="entry name" value="DUF4371 DOMAIN-CONTAINING PROTEIN"/>
    <property type="match status" value="1"/>
</dbReference>
<evidence type="ECO:0000313" key="2">
    <source>
        <dbReference type="Proteomes" id="UP000410492"/>
    </source>
</evidence>
<sequence>HSRRLEKVPTNASRKLDIQNWLRSKNISFDESLLEVELLQIVNEHRSEYNKYTGIDEMAKEQNKIVLRRPPYHCELNPIELVWAEIKNTVAENKYYVQVC</sequence>
<dbReference type="InterPro" id="IPR036397">
    <property type="entry name" value="RNaseH_sf"/>
</dbReference>
<dbReference type="Proteomes" id="UP000410492">
    <property type="component" value="Unassembled WGS sequence"/>
</dbReference>
<dbReference type="OrthoDB" id="10048767at2759"/>
<proteinExistence type="predicted"/>
<gene>
    <name evidence="1" type="ORF">CALMAC_LOCUS4675</name>
</gene>
<dbReference type="GO" id="GO:0003676">
    <property type="term" value="F:nucleic acid binding"/>
    <property type="evidence" value="ECO:0007669"/>
    <property type="project" value="InterPro"/>
</dbReference>
<keyword evidence="2" id="KW-1185">Reference proteome</keyword>
<accession>A0A653BY84</accession>
<evidence type="ECO:0008006" key="3">
    <source>
        <dbReference type="Google" id="ProtNLM"/>
    </source>
</evidence>
<protein>
    <recommendedName>
        <fullName evidence="3">Tc1-like transposase DDE domain-containing protein</fullName>
    </recommendedName>
</protein>